<dbReference type="Pfam" id="PF01397">
    <property type="entry name" value="Terpene_synth"/>
    <property type="match status" value="1"/>
</dbReference>
<dbReference type="Gramene" id="TraesCS7D03G1274300.1">
    <property type="protein sequence ID" value="TraesCS7D03G1274300.1.CDS"/>
    <property type="gene ID" value="TraesCS7D03G1274300"/>
</dbReference>
<reference evidence="4" key="2">
    <citation type="submission" date="2018-10" db="UniProtKB">
        <authorList>
            <consortium name="EnsemblPlants"/>
        </authorList>
    </citation>
    <scope>IDENTIFICATION</scope>
</reference>
<dbReference type="Proteomes" id="UP000019116">
    <property type="component" value="Chromosome 7D"/>
</dbReference>
<evidence type="ECO:0000313" key="4">
    <source>
        <dbReference type="EnsemblPlants" id="TraesCS7D02G540300.1"/>
    </source>
</evidence>
<dbReference type="Gramene" id="TraesNOR7D03G04544970.1">
    <property type="protein sequence ID" value="TraesNOR7D03G04544970.1"/>
    <property type="gene ID" value="TraesNOR7D03G04544970"/>
</dbReference>
<dbReference type="Gramene" id="TraesCS7D02G540300.1">
    <property type="protein sequence ID" value="TraesCS7D02G540300.1"/>
    <property type="gene ID" value="TraesCS7D02G540300"/>
</dbReference>
<dbReference type="AlphaFoldDB" id="A0A3B6TTJ2"/>
<dbReference type="SUPFAM" id="SSF48239">
    <property type="entry name" value="Terpenoid cyclases/Protein prenyltransferases"/>
    <property type="match status" value="1"/>
</dbReference>
<dbReference type="KEGG" id="taes:123170376"/>
<dbReference type="InterPro" id="IPR008930">
    <property type="entry name" value="Terpenoid_cyclase/PrenylTrfase"/>
</dbReference>
<dbReference type="Gene3D" id="1.10.600.10">
    <property type="entry name" value="Farnesyl Diphosphate Synthase"/>
    <property type="match status" value="1"/>
</dbReference>
<dbReference type="GO" id="GO:0016114">
    <property type="term" value="P:terpenoid biosynthetic process"/>
    <property type="evidence" value="ECO:0007669"/>
    <property type="project" value="InterPro"/>
</dbReference>
<dbReference type="Gramene" id="TraesPARA_EIv1.0_2639480.1">
    <property type="protein sequence ID" value="TraesPARA_EIv1.0_2639480.1.CDS"/>
    <property type="gene ID" value="TraesPARA_EIv1.0_2639480"/>
</dbReference>
<keyword evidence="1" id="KW-0479">Metal-binding</keyword>
<feature type="domain" description="Terpene synthase N-terminal" evidence="2">
    <location>
        <begin position="55"/>
        <end position="198"/>
    </location>
</feature>
<accession>A0A3B6TTJ2</accession>
<organism evidence="4">
    <name type="scientific">Triticum aestivum</name>
    <name type="common">Wheat</name>
    <dbReference type="NCBI Taxonomy" id="4565"/>
    <lineage>
        <taxon>Eukaryota</taxon>
        <taxon>Viridiplantae</taxon>
        <taxon>Streptophyta</taxon>
        <taxon>Embryophyta</taxon>
        <taxon>Tracheophyta</taxon>
        <taxon>Spermatophyta</taxon>
        <taxon>Magnoliopsida</taxon>
        <taxon>Liliopsida</taxon>
        <taxon>Poales</taxon>
        <taxon>Poaceae</taxon>
        <taxon>BOP clade</taxon>
        <taxon>Pooideae</taxon>
        <taxon>Triticodae</taxon>
        <taxon>Triticeae</taxon>
        <taxon>Triticinae</taxon>
        <taxon>Triticum</taxon>
    </lineage>
</organism>
<dbReference type="RefSeq" id="XP_044444172.1">
    <property type="nucleotide sequence ID" value="XM_044588237.1"/>
</dbReference>
<protein>
    <submittedName>
        <fullName evidence="4">Uncharacterized protein</fullName>
    </submittedName>
</protein>
<dbReference type="InterPro" id="IPR001906">
    <property type="entry name" value="Terpene_synth_N"/>
</dbReference>
<sequence length="544" mass="62282">MAAHVFSSAAEPSLLRLAGEGGSRLRGQFFCPCPVTSPGRESQALSDDFDFQEGLKSVKTMLHQNHKDKREVMTNIDHLKRLCIDHYFHDEIDEAMNTCLDLVHSDDLLDATLSFRLVREAGYDVSADEVLRKFTDVNGDYTLDHSKDTKGLLSLQDISNLNMGEESLYKAKEFSRKHLTSAIEHLDPNLARYVRKSLDHPYHVSLMQYKARHHLSYMQSLSSTDTKMQELALAEFQLNKLLNQREMQEIKRWWMGLGLAQEIPATRDQILKWYMFPLTILEGQAFSRYRIETTKIISLVSIVDDIFDVIATQEELSRFTEAIKMWDLAAADSLPSYMRSCYSALYTITNDIADLVERDHGLYPMEQLKKTWAKLFDAFLVESKWLSADQDPSLDDYLSNGVITTGAPLALEHLFFMLGHDLSTMGSANLTAGQIRPIISCPSKILRLWDDMGSAKHEAKEGLDGSYKVLYVKENPSGDAEGHMLSLIQSEWEALNRECFSRRSYYPPIVTQISLNFARMVTQFGYDDEQRRPIVEDYLRMLLF</sequence>
<dbReference type="EnsemblPlants" id="TraesCS7D02G540300.1">
    <property type="protein sequence ID" value="TraesCS7D02G540300.1"/>
    <property type="gene ID" value="TraesCS7D02G540300"/>
</dbReference>
<dbReference type="PANTHER" id="PTHR31225:SF49">
    <property type="match status" value="1"/>
</dbReference>
<evidence type="ECO:0000259" key="2">
    <source>
        <dbReference type="Pfam" id="PF01397"/>
    </source>
</evidence>
<evidence type="ECO:0000259" key="3">
    <source>
        <dbReference type="Pfam" id="PF03936"/>
    </source>
</evidence>
<dbReference type="Pfam" id="PF03936">
    <property type="entry name" value="Terpene_synth_C"/>
    <property type="match status" value="1"/>
</dbReference>
<dbReference type="GO" id="GO:0010333">
    <property type="term" value="F:terpene synthase activity"/>
    <property type="evidence" value="ECO:0000318"/>
    <property type="project" value="GO_Central"/>
</dbReference>
<dbReference type="GO" id="GO:0000287">
    <property type="term" value="F:magnesium ion binding"/>
    <property type="evidence" value="ECO:0007669"/>
    <property type="project" value="InterPro"/>
</dbReference>
<dbReference type="PaxDb" id="4565-Traes_7DL_96B69E026.1"/>
<dbReference type="Gramene" id="TraesCLE_scaffold_016418_01G000100.1">
    <property type="protein sequence ID" value="TraesCLE_scaffold_016418_01G000100.1"/>
    <property type="gene ID" value="TraesCLE_scaffold_016418_01G000100"/>
</dbReference>
<dbReference type="GeneID" id="123170376"/>
<dbReference type="OrthoDB" id="672026at2759"/>
<dbReference type="Gramene" id="TraesKAR7D01G0457650.1">
    <property type="protein sequence ID" value="cds.TraesKAR7D01G0457650.1"/>
    <property type="gene ID" value="TraesKAR7D01G0457650"/>
</dbReference>
<dbReference type="InterPro" id="IPR008949">
    <property type="entry name" value="Isoprenoid_synthase_dom_sf"/>
</dbReference>
<gene>
    <name evidence="4" type="primary">LOC123170376</name>
</gene>
<name>A0A3B6TTJ2_WHEAT</name>
<dbReference type="GO" id="GO:0046246">
    <property type="term" value="P:terpene biosynthetic process"/>
    <property type="evidence" value="ECO:0000318"/>
    <property type="project" value="GO_Central"/>
</dbReference>
<dbReference type="OMA" id="YMFPLTI"/>
<dbReference type="STRING" id="4565.A0A3B6TTJ2"/>
<reference evidence="4" key="1">
    <citation type="submission" date="2018-08" db="EMBL/GenBank/DDBJ databases">
        <authorList>
            <person name="Rossello M."/>
        </authorList>
    </citation>
    <scope>NUCLEOTIDE SEQUENCE [LARGE SCALE GENOMIC DNA]</scope>
    <source>
        <strain evidence="4">cv. Chinese Spring</strain>
    </source>
</reference>
<feature type="domain" description="Terpene synthase metal-binding" evidence="3">
    <location>
        <begin position="257"/>
        <end position="493"/>
    </location>
</feature>
<keyword evidence="5" id="KW-1185">Reference proteome</keyword>
<dbReference type="Gramene" id="TraesMAC7D03G04483560.1">
    <property type="protein sequence ID" value="TraesMAC7D03G04483560.1"/>
    <property type="gene ID" value="TraesMAC7D03G04483560"/>
</dbReference>
<dbReference type="PANTHER" id="PTHR31225">
    <property type="entry name" value="OS04G0344100 PROTEIN-RELATED"/>
    <property type="match status" value="1"/>
</dbReference>
<dbReference type="SUPFAM" id="SSF48576">
    <property type="entry name" value="Terpenoid synthases"/>
    <property type="match status" value="1"/>
</dbReference>
<evidence type="ECO:0000313" key="5">
    <source>
        <dbReference type="Proteomes" id="UP000019116"/>
    </source>
</evidence>
<dbReference type="InterPro" id="IPR050148">
    <property type="entry name" value="Terpene_synthase-like"/>
</dbReference>
<dbReference type="InterPro" id="IPR036965">
    <property type="entry name" value="Terpene_synth_N_sf"/>
</dbReference>
<dbReference type="Gene3D" id="1.50.10.130">
    <property type="entry name" value="Terpene synthase, N-terminal domain"/>
    <property type="match status" value="1"/>
</dbReference>
<evidence type="ECO:0000256" key="1">
    <source>
        <dbReference type="ARBA" id="ARBA00022723"/>
    </source>
</evidence>
<dbReference type="Gramene" id="TraesROB_scaffold_019819_01G000400.1">
    <property type="protein sequence ID" value="TraesROB_scaffold_019819_01G000400.1"/>
    <property type="gene ID" value="TraesROB_scaffold_019819_01G000400"/>
</dbReference>
<dbReference type="InterPro" id="IPR005630">
    <property type="entry name" value="Terpene_synthase_metal-bd"/>
</dbReference>
<dbReference type="SMR" id="A0A3B6TTJ2"/>
<proteinExistence type="predicted"/>